<gene>
    <name evidence="1" type="ORF">NE579_05495</name>
</gene>
<evidence type="ECO:0000313" key="1">
    <source>
        <dbReference type="EMBL" id="MCQ4769917.1"/>
    </source>
</evidence>
<dbReference type="EMBL" id="JANFYS010000008">
    <property type="protein sequence ID" value="MCQ4769917.1"/>
    <property type="molecule type" value="Genomic_DNA"/>
</dbReference>
<name>A0AAW5JL15_9FIRM</name>
<sequence>MAEYCHEEAVFDEKGEDHDGPHRAGFYAGYLRRILQDPLKALKPKL</sequence>
<evidence type="ECO:0000313" key="2">
    <source>
        <dbReference type="Proteomes" id="UP001204562"/>
    </source>
</evidence>
<dbReference type="AlphaFoldDB" id="A0AAW5JL15"/>
<organism evidence="1 2">
    <name type="scientific">Intestinimonas massiliensis</name>
    <name type="common">ex Afouda et al. 2020</name>
    <dbReference type="NCBI Taxonomy" id="1673721"/>
    <lineage>
        <taxon>Bacteria</taxon>
        <taxon>Bacillati</taxon>
        <taxon>Bacillota</taxon>
        <taxon>Clostridia</taxon>
        <taxon>Eubacteriales</taxon>
        <taxon>Intestinimonas</taxon>
    </lineage>
</organism>
<reference evidence="1" key="1">
    <citation type="submission" date="2022-06" db="EMBL/GenBank/DDBJ databases">
        <title>Isolation of gut microbiota from human fecal samples.</title>
        <authorList>
            <person name="Pamer E.G."/>
            <person name="Barat B."/>
            <person name="Waligurski E."/>
            <person name="Medina S."/>
            <person name="Paddock L."/>
            <person name="Mostad J."/>
        </authorList>
    </citation>
    <scope>NUCLEOTIDE SEQUENCE</scope>
    <source>
        <strain evidence="1">DFI.9.91</strain>
    </source>
</reference>
<dbReference type="RefSeq" id="WP_195892314.1">
    <property type="nucleotide sequence ID" value="NZ_JANFYS010000008.1"/>
</dbReference>
<accession>A0AAW5JL15</accession>
<protein>
    <submittedName>
        <fullName evidence="1">Uncharacterized protein</fullName>
    </submittedName>
</protein>
<proteinExistence type="predicted"/>
<comment type="caution">
    <text evidence="1">The sequence shown here is derived from an EMBL/GenBank/DDBJ whole genome shotgun (WGS) entry which is preliminary data.</text>
</comment>
<dbReference type="Proteomes" id="UP001204562">
    <property type="component" value="Unassembled WGS sequence"/>
</dbReference>